<keyword evidence="2 5" id="KW-0812">Transmembrane</keyword>
<evidence type="ECO:0000256" key="2">
    <source>
        <dbReference type="ARBA" id="ARBA00022692"/>
    </source>
</evidence>
<organism evidence="6 7">
    <name type="scientific">Stenotrophomonas panacihumi</name>
    <dbReference type="NCBI Taxonomy" id="676599"/>
    <lineage>
        <taxon>Bacteria</taxon>
        <taxon>Pseudomonadati</taxon>
        <taxon>Pseudomonadota</taxon>
        <taxon>Gammaproteobacteria</taxon>
        <taxon>Lysobacterales</taxon>
        <taxon>Lysobacteraceae</taxon>
        <taxon>Stenotrophomonas</taxon>
    </lineage>
</organism>
<evidence type="ECO:0000256" key="3">
    <source>
        <dbReference type="ARBA" id="ARBA00022989"/>
    </source>
</evidence>
<evidence type="ECO:0000256" key="4">
    <source>
        <dbReference type="ARBA" id="ARBA00023136"/>
    </source>
</evidence>
<name>A0A0R0AMB3_9GAMM</name>
<dbReference type="RefSeq" id="WP_057645075.1">
    <property type="nucleotide sequence ID" value="NZ_LLXU01000056.1"/>
</dbReference>
<dbReference type="Pfam" id="PF07869">
    <property type="entry name" value="DUF1656"/>
    <property type="match status" value="1"/>
</dbReference>
<feature type="transmembrane region" description="Helical" evidence="5">
    <location>
        <begin position="7"/>
        <end position="27"/>
    </location>
</feature>
<evidence type="ECO:0000313" key="7">
    <source>
        <dbReference type="Proteomes" id="UP000051802"/>
    </source>
</evidence>
<comment type="caution">
    <text evidence="6">The sequence shown here is derived from an EMBL/GenBank/DDBJ whole genome shotgun (WGS) entry which is preliminary data.</text>
</comment>
<protein>
    <recommendedName>
        <fullName evidence="8">Na+-dependent transporter</fullName>
    </recommendedName>
</protein>
<accession>A0A0R0AMB3</accession>
<feature type="transmembrane region" description="Helical" evidence="5">
    <location>
        <begin position="47"/>
        <end position="64"/>
    </location>
</feature>
<evidence type="ECO:0008006" key="8">
    <source>
        <dbReference type="Google" id="ProtNLM"/>
    </source>
</evidence>
<evidence type="ECO:0000313" key="6">
    <source>
        <dbReference type="EMBL" id="KRG46351.1"/>
    </source>
</evidence>
<dbReference type="STRING" id="676599.ARC20_05725"/>
<keyword evidence="3 5" id="KW-1133">Transmembrane helix</keyword>
<keyword evidence="7" id="KW-1185">Reference proteome</keyword>
<dbReference type="EMBL" id="LLXU01000056">
    <property type="protein sequence ID" value="KRG46351.1"/>
    <property type="molecule type" value="Genomic_DNA"/>
</dbReference>
<dbReference type="InterPro" id="IPR012451">
    <property type="entry name" value="DUF1656"/>
</dbReference>
<dbReference type="Proteomes" id="UP000051802">
    <property type="component" value="Unassembled WGS sequence"/>
</dbReference>
<proteinExistence type="predicted"/>
<keyword evidence="1" id="KW-1003">Cell membrane</keyword>
<evidence type="ECO:0000256" key="1">
    <source>
        <dbReference type="ARBA" id="ARBA00022475"/>
    </source>
</evidence>
<keyword evidence="4 5" id="KW-0472">Membrane</keyword>
<sequence>MPREIALGGTLVPSLLLLFVAMLAVFWGLDWVAGRYHLYRHVWHPSLFRIAVFLVLFSSVALLLL</sequence>
<evidence type="ECO:0000256" key="5">
    <source>
        <dbReference type="SAM" id="Phobius"/>
    </source>
</evidence>
<gene>
    <name evidence="6" type="ORF">ARC20_05725</name>
</gene>
<reference evidence="6 7" key="1">
    <citation type="submission" date="2015-10" db="EMBL/GenBank/DDBJ databases">
        <title>Genome sequencing and analysis of members of genus Stenotrophomonas.</title>
        <authorList>
            <person name="Patil P.P."/>
            <person name="Midha S."/>
            <person name="Patil P.B."/>
        </authorList>
    </citation>
    <scope>NUCLEOTIDE SEQUENCE [LARGE SCALE GENOMIC DNA]</scope>
    <source>
        <strain evidence="6 7">JCM 16536</strain>
    </source>
</reference>
<dbReference type="AlphaFoldDB" id="A0A0R0AMB3"/>